<dbReference type="Pfam" id="PF00905">
    <property type="entry name" value="Transpeptidase"/>
    <property type="match status" value="1"/>
</dbReference>
<dbReference type="Gene3D" id="3.90.1310.10">
    <property type="entry name" value="Penicillin-binding protein 2a (Domain 2)"/>
    <property type="match status" value="1"/>
</dbReference>
<dbReference type="PANTHER" id="PTHR30627">
    <property type="entry name" value="PEPTIDOGLYCAN D,D-TRANSPEPTIDASE"/>
    <property type="match status" value="1"/>
</dbReference>
<protein>
    <recommendedName>
        <fullName evidence="13">Penicillin-binding protein 2</fullName>
    </recommendedName>
</protein>
<evidence type="ECO:0000313" key="12">
    <source>
        <dbReference type="EMBL" id="SVA26878.1"/>
    </source>
</evidence>
<evidence type="ECO:0008006" key="13">
    <source>
        <dbReference type="Google" id="ProtNLM"/>
    </source>
</evidence>
<keyword evidence="4" id="KW-0812">Transmembrane</keyword>
<keyword evidence="8" id="KW-0472">Membrane</keyword>
<evidence type="ECO:0000256" key="6">
    <source>
        <dbReference type="ARBA" id="ARBA00022984"/>
    </source>
</evidence>
<evidence type="ECO:0000256" key="8">
    <source>
        <dbReference type="ARBA" id="ARBA00023136"/>
    </source>
</evidence>
<dbReference type="InterPro" id="IPR050515">
    <property type="entry name" value="Beta-lactam/transpept"/>
</dbReference>
<accession>A0A381UGU8</accession>
<dbReference type="EMBL" id="UINC01006327">
    <property type="protein sequence ID" value="SVA26878.1"/>
    <property type="molecule type" value="Genomic_DNA"/>
</dbReference>
<dbReference type="GO" id="GO:0071972">
    <property type="term" value="F:peptidoglycan L,D-transpeptidase activity"/>
    <property type="evidence" value="ECO:0007669"/>
    <property type="project" value="TreeGrafter"/>
</dbReference>
<dbReference type="InterPro" id="IPR001460">
    <property type="entry name" value="PCN-bd_Tpept"/>
</dbReference>
<dbReference type="SUPFAM" id="SSF56519">
    <property type="entry name" value="Penicillin binding protein dimerisation domain"/>
    <property type="match status" value="1"/>
</dbReference>
<evidence type="ECO:0000256" key="1">
    <source>
        <dbReference type="ARBA" id="ARBA00004167"/>
    </source>
</evidence>
<reference evidence="12" key="1">
    <citation type="submission" date="2018-05" db="EMBL/GenBank/DDBJ databases">
        <authorList>
            <person name="Lanie J.A."/>
            <person name="Ng W.-L."/>
            <person name="Kazmierczak K.M."/>
            <person name="Andrzejewski T.M."/>
            <person name="Davidsen T.M."/>
            <person name="Wayne K.J."/>
            <person name="Tettelin H."/>
            <person name="Glass J.I."/>
            <person name="Rusch D."/>
            <person name="Podicherti R."/>
            <person name="Tsui H.-C.T."/>
            <person name="Winkler M.E."/>
        </authorList>
    </citation>
    <scope>NUCLEOTIDE SEQUENCE</scope>
</reference>
<dbReference type="Gene3D" id="3.40.710.10">
    <property type="entry name" value="DD-peptidase/beta-lactamase superfamily"/>
    <property type="match status" value="1"/>
</dbReference>
<organism evidence="12">
    <name type="scientific">marine metagenome</name>
    <dbReference type="NCBI Taxonomy" id="408172"/>
    <lineage>
        <taxon>unclassified sequences</taxon>
        <taxon>metagenomes</taxon>
        <taxon>ecological metagenomes</taxon>
    </lineage>
</organism>
<dbReference type="GO" id="GO:0008360">
    <property type="term" value="P:regulation of cell shape"/>
    <property type="evidence" value="ECO:0007669"/>
    <property type="project" value="UniProtKB-KW"/>
</dbReference>
<evidence type="ECO:0000256" key="2">
    <source>
        <dbReference type="ARBA" id="ARBA00004236"/>
    </source>
</evidence>
<evidence type="ECO:0000259" key="11">
    <source>
        <dbReference type="Pfam" id="PF03717"/>
    </source>
</evidence>
<keyword evidence="9" id="KW-0961">Cell wall biogenesis/degradation</keyword>
<dbReference type="InterPro" id="IPR036138">
    <property type="entry name" value="PBP_dimer_sf"/>
</dbReference>
<dbReference type="GO" id="GO:0005886">
    <property type="term" value="C:plasma membrane"/>
    <property type="evidence" value="ECO:0007669"/>
    <property type="project" value="UniProtKB-SubCell"/>
</dbReference>
<dbReference type="GO" id="GO:0071555">
    <property type="term" value="P:cell wall organization"/>
    <property type="evidence" value="ECO:0007669"/>
    <property type="project" value="UniProtKB-KW"/>
</dbReference>
<evidence type="ECO:0000256" key="3">
    <source>
        <dbReference type="ARBA" id="ARBA00022475"/>
    </source>
</evidence>
<feature type="domain" description="Penicillin-binding protein transpeptidase" evidence="10">
    <location>
        <begin position="250"/>
        <end position="375"/>
    </location>
</feature>
<evidence type="ECO:0000256" key="7">
    <source>
        <dbReference type="ARBA" id="ARBA00022989"/>
    </source>
</evidence>
<dbReference type="GO" id="GO:0009252">
    <property type="term" value="P:peptidoglycan biosynthetic process"/>
    <property type="evidence" value="ECO:0007669"/>
    <property type="project" value="UniProtKB-KW"/>
</dbReference>
<dbReference type="Pfam" id="PF03717">
    <property type="entry name" value="PBP_dimer"/>
    <property type="match status" value="1"/>
</dbReference>
<evidence type="ECO:0000256" key="9">
    <source>
        <dbReference type="ARBA" id="ARBA00023316"/>
    </source>
</evidence>
<dbReference type="SUPFAM" id="SSF56601">
    <property type="entry name" value="beta-lactamase/transpeptidase-like"/>
    <property type="match status" value="1"/>
</dbReference>
<name>A0A381UGU8_9ZZZZ</name>
<dbReference type="InterPro" id="IPR012338">
    <property type="entry name" value="Beta-lactam/transpept-like"/>
</dbReference>
<sequence length="377" mass="43008">MAGIVIMLHLVVVYRFFQLQILDFELYSKRAESNRIRAISLPAPRGLILDRHGEIIVDNYPTYILYGIGAEIRDKQKNYEIISRTTGIDIKILQKNYNNYYRNQFLPTRIAKDLTIKQLSRLEEEKNNLSGIVYKQYPERIYHQKIRASHVLGYLKEMDQNMAQEMALKGKYEFSDLVGWSGLEQEYESTLRGKKGVTYSQVDVYGRETGKLVGQDGILAYPGDNISTTLDVSLQELLENELKGKRGVGIVSHPKTGGILAYVSSPDYTPDLFTGLVSNMDWESVIADTNRPLLNRVANGTYPPGSIFKMVVAIALLEEKLITPQLEILCSGSYEFYDRTFKCWNENGHGKINLEQAIVQSCDVFFYNVIQKINLND</sequence>
<evidence type="ECO:0000256" key="5">
    <source>
        <dbReference type="ARBA" id="ARBA00022960"/>
    </source>
</evidence>
<dbReference type="GO" id="GO:0008658">
    <property type="term" value="F:penicillin binding"/>
    <property type="evidence" value="ECO:0007669"/>
    <property type="project" value="InterPro"/>
</dbReference>
<feature type="non-terminal residue" evidence="12">
    <location>
        <position position="377"/>
    </location>
</feature>
<evidence type="ECO:0000256" key="4">
    <source>
        <dbReference type="ARBA" id="ARBA00022692"/>
    </source>
</evidence>
<comment type="subcellular location">
    <subcellularLocation>
        <location evidence="2">Cell membrane</location>
    </subcellularLocation>
    <subcellularLocation>
        <location evidence="1">Membrane</location>
        <topology evidence="1">Single-pass membrane protein</topology>
    </subcellularLocation>
</comment>
<keyword evidence="5" id="KW-0133">Cell shape</keyword>
<evidence type="ECO:0000259" key="10">
    <source>
        <dbReference type="Pfam" id="PF00905"/>
    </source>
</evidence>
<feature type="domain" description="Penicillin-binding protein dimerisation" evidence="11">
    <location>
        <begin position="41"/>
        <end position="210"/>
    </location>
</feature>
<keyword evidence="6" id="KW-0573">Peptidoglycan synthesis</keyword>
<gene>
    <name evidence="12" type="ORF">METZ01_LOCUS79732</name>
</gene>
<dbReference type="InterPro" id="IPR005311">
    <property type="entry name" value="PBP_dimer"/>
</dbReference>
<dbReference type="PANTHER" id="PTHR30627:SF2">
    <property type="entry name" value="PEPTIDOGLYCAN D,D-TRANSPEPTIDASE MRDA"/>
    <property type="match status" value="1"/>
</dbReference>
<dbReference type="AlphaFoldDB" id="A0A381UGU8"/>
<keyword evidence="3" id="KW-1003">Cell membrane</keyword>
<keyword evidence="7" id="KW-1133">Transmembrane helix</keyword>
<proteinExistence type="predicted"/>